<dbReference type="EMBL" id="MZXV01000013">
    <property type="protein sequence ID" value="PZV39315.1"/>
    <property type="molecule type" value="Genomic_DNA"/>
</dbReference>
<evidence type="ECO:0000313" key="1">
    <source>
        <dbReference type="EMBL" id="PZV39315.1"/>
    </source>
</evidence>
<name>A0A2W7C879_9HYPH</name>
<dbReference type="RefSeq" id="WP_378919259.1">
    <property type="nucleotide sequence ID" value="NZ_JBHLYT010000018.1"/>
</dbReference>
<comment type="caution">
    <text evidence="1">The sequence shown here is derived from an EMBL/GenBank/DDBJ whole genome shotgun (WGS) entry which is preliminary data.</text>
</comment>
<sequence>MAILAEFLAFRCDLHQKAALRRLADAALGIFIERIDNFEIVARVRLGRVAARAAETDAMRRGTTT</sequence>
<evidence type="ECO:0000313" key="2">
    <source>
        <dbReference type="Proteomes" id="UP000248616"/>
    </source>
</evidence>
<dbReference type="AlphaFoldDB" id="A0A2W7C879"/>
<accession>A0A2W7C879</accession>
<reference evidence="2" key="1">
    <citation type="submission" date="2017-03" db="EMBL/GenBank/DDBJ databases">
        <authorList>
            <person name="Safronova V.I."/>
            <person name="Sazanova A.L."/>
            <person name="Chirak E.R."/>
        </authorList>
    </citation>
    <scope>NUCLEOTIDE SEQUENCE [LARGE SCALE GENOMIC DNA]</scope>
    <source>
        <strain evidence="2">Ach-343</strain>
    </source>
</reference>
<dbReference type="Proteomes" id="UP000248616">
    <property type="component" value="Unassembled WGS sequence"/>
</dbReference>
<organism evidence="1 2">
    <name type="scientific">Mesorhizobium kowhaii</name>
    <dbReference type="NCBI Taxonomy" id="1300272"/>
    <lineage>
        <taxon>Bacteria</taxon>
        <taxon>Pseudomonadati</taxon>
        <taxon>Pseudomonadota</taxon>
        <taxon>Alphaproteobacteria</taxon>
        <taxon>Hyphomicrobiales</taxon>
        <taxon>Phyllobacteriaceae</taxon>
        <taxon>Mesorhizobium</taxon>
    </lineage>
</organism>
<gene>
    <name evidence="1" type="ORF">B5V02_04825</name>
</gene>
<proteinExistence type="predicted"/>
<protein>
    <submittedName>
        <fullName evidence="1">Uncharacterized protein</fullName>
    </submittedName>
</protein>
<keyword evidence="2" id="KW-1185">Reference proteome</keyword>